<dbReference type="GO" id="GO:0005199">
    <property type="term" value="F:structural constituent of cell wall"/>
    <property type="evidence" value="ECO:0007669"/>
    <property type="project" value="InterPro"/>
</dbReference>
<dbReference type="OrthoDB" id="4094614at2759"/>
<dbReference type="HOGENOM" id="CLU_1147128_0_0_1"/>
<reference evidence="2" key="2">
    <citation type="journal article" date="2019" name="Mol. Plant Microbe Interact.">
        <title>Genome sequence resources for four phytopathogenic fungi from the Colletotrichum orbiculare species complex.</title>
        <authorList>
            <person name="Gan P."/>
            <person name="Tsushima A."/>
            <person name="Narusaka M."/>
            <person name="Narusaka Y."/>
            <person name="Takano Y."/>
            <person name="Kubo Y."/>
            <person name="Shirasu K."/>
        </authorList>
    </citation>
    <scope>GENOME REANNOTATION</scope>
    <source>
        <strain evidence="2">104-T / ATCC 96160 / CBS 514.97 / LARS 414 / MAFF 240422</strain>
    </source>
</reference>
<dbReference type="InterPro" id="IPR038843">
    <property type="entry name" value="Sed1/Spi1"/>
</dbReference>
<organism evidence="1 2">
    <name type="scientific">Colletotrichum orbiculare (strain 104-T / ATCC 96160 / CBS 514.97 / LARS 414 / MAFF 240422)</name>
    <name type="common">Cucumber anthracnose fungus</name>
    <name type="synonym">Colletotrichum lagenarium</name>
    <dbReference type="NCBI Taxonomy" id="1213857"/>
    <lineage>
        <taxon>Eukaryota</taxon>
        <taxon>Fungi</taxon>
        <taxon>Dikarya</taxon>
        <taxon>Ascomycota</taxon>
        <taxon>Pezizomycotina</taxon>
        <taxon>Sordariomycetes</taxon>
        <taxon>Hypocreomycetidae</taxon>
        <taxon>Glomerellales</taxon>
        <taxon>Glomerellaceae</taxon>
        <taxon>Colletotrichum</taxon>
        <taxon>Colletotrichum orbiculare species complex</taxon>
    </lineage>
</organism>
<evidence type="ECO:0008006" key="3">
    <source>
        <dbReference type="Google" id="ProtNLM"/>
    </source>
</evidence>
<name>N4VE57_COLOR</name>
<dbReference type="PANTHER" id="PTHR35523:SF1">
    <property type="entry name" value="CELL WALL PROTEIN SED1"/>
    <property type="match status" value="1"/>
</dbReference>
<dbReference type="STRING" id="1213857.N4VE57"/>
<dbReference type="GO" id="GO:0009277">
    <property type="term" value="C:fungal-type cell wall"/>
    <property type="evidence" value="ECO:0007669"/>
    <property type="project" value="TreeGrafter"/>
</dbReference>
<accession>N4VE57</accession>
<dbReference type="AlphaFoldDB" id="N4VE57"/>
<comment type="caution">
    <text evidence="1">The sequence shown here is derived from an EMBL/GenBank/DDBJ whole genome shotgun (WGS) entry which is preliminary data.</text>
</comment>
<dbReference type="eggNOG" id="ENOG502S7XK">
    <property type="taxonomic scope" value="Eukaryota"/>
</dbReference>
<reference evidence="2" key="1">
    <citation type="journal article" date="2013" name="New Phytol.">
        <title>Comparative genomic and transcriptomic analyses reveal the hemibiotrophic stage shift of Colletotrichum fungi.</title>
        <authorList>
            <person name="Gan P."/>
            <person name="Ikeda K."/>
            <person name="Irieda H."/>
            <person name="Narusaka M."/>
            <person name="O'Connell R.J."/>
            <person name="Narusaka Y."/>
            <person name="Takano Y."/>
            <person name="Kubo Y."/>
            <person name="Shirasu K."/>
        </authorList>
    </citation>
    <scope>NUCLEOTIDE SEQUENCE [LARGE SCALE GENOMIC DNA]</scope>
    <source>
        <strain evidence="2">104-T / ATCC 96160 / CBS 514.97 / LARS 414 / MAFF 240422</strain>
    </source>
</reference>
<proteinExistence type="predicted"/>
<sequence>MQIQSVLVAAAAMASSAAAAGYYTHHYAEYNHTAVTEGEHNGTWWATRVHPHGFETVCPEPTTLYFNNKTYEIPGPTTFTVGGCPCTEVYHTDSGKPTGGANPNPGPGPAPPVETGKGGDGADNNTPSAPGYGTYQLYPGGNGKPAESGAPGPGASGAPNPVSPPAQTGAAGYGTYQLYPGGNGKPAESGAPGTGGGGGDAPSQVGVPGGKPSHVVVAGADRQTTALAGALALVGAVAVFVL</sequence>
<protein>
    <recommendedName>
        <fullName evidence="3">Cell wall protein SED1</fullName>
    </recommendedName>
</protein>
<evidence type="ECO:0000313" key="1">
    <source>
        <dbReference type="EMBL" id="TDZ26157.1"/>
    </source>
</evidence>
<evidence type="ECO:0000313" key="2">
    <source>
        <dbReference type="Proteomes" id="UP000014480"/>
    </source>
</evidence>
<dbReference type="EMBL" id="AMCV02000001">
    <property type="protein sequence ID" value="TDZ26157.1"/>
    <property type="molecule type" value="Genomic_DNA"/>
</dbReference>
<keyword evidence="2" id="KW-1185">Reference proteome</keyword>
<gene>
    <name evidence="1" type="ORF">Cob_v000753</name>
</gene>
<dbReference type="Proteomes" id="UP000014480">
    <property type="component" value="Unassembled WGS sequence"/>
</dbReference>
<dbReference type="GO" id="GO:0031505">
    <property type="term" value="P:fungal-type cell wall organization"/>
    <property type="evidence" value="ECO:0007669"/>
    <property type="project" value="InterPro"/>
</dbReference>
<dbReference type="PANTHER" id="PTHR35523">
    <property type="entry name" value="CELL WALL PROTEIN SED1"/>
    <property type="match status" value="1"/>
</dbReference>